<feature type="domain" description="HNH nuclease" evidence="2">
    <location>
        <begin position="455"/>
        <end position="507"/>
    </location>
</feature>
<evidence type="ECO:0000256" key="1">
    <source>
        <dbReference type="SAM" id="MobiDB-lite"/>
    </source>
</evidence>
<evidence type="ECO:0000259" key="2">
    <source>
        <dbReference type="SMART" id="SM00507"/>
    </source>
</evidence>
<dbReference type="Proteomes" id="UP000539111">
    <property type="component" value="Unassembled WGS sequence"/>
</dbReference>
<dbReference type="InterPro" id="IPR003615">
    <property type="entry name" value="HNH_nuc"/>
</dbReference>
<proteinExistence type="predicted"/>
<sequence>MTFRAAARSAPANRSPEANRPGNATSVGDHEVDAAMDAVNSGLLAIGGLDDTRLCKGEIVQLFSDVVTARRRFDAVYLGLVALIDRLGAAGESGLGVQSTEGLLKSLVGLAPGRAKADVAAARAVHGDEGSGTAGLTSVPTGSKAPLHGLGKLLVDGRISMNHVDTAVRTLAKLPTEILEASMAPGAECDEGGPPADRDESEKFEPVTVRQSIADYFASTAPTTSTDDMRHLAKHLIQVLDPDTDDHFDPDSFNRRSMTMSTDITGMVFGTYQLDPVAGAQLRAILDPLSAPRPMQCDENGNVAVRDCRTAVQRRADGLLELVGAASGLGTGVVGAGTSVGRPSAQSSARTRDAASVQDAVEKLFGLVGEPDGSVHAGKAAKLRSGHRPARVTVVTTPEKLSGADPTPSHCFQIGRIRPGALKRLQCDATAERLIMDAKGAVLDLGVGVRLATPRQKRAIAARDMGCVFPGCNRPPSWCDAHHVLWFSRGGPTNVDNLCLLCPTHHTLVHTGQWEVTMICGVPYVRPGPEVRAVKVRGLVARSYGTRSRDGHWVRNSYFDRLKDAESFARDIVASASDPGNPLGRAGLRPR</sequence>
<reference evidence="3 4" key="1">
    <citation type="submission" date="2020-07" db="EMBL/GenBank/DDBJ databases">
        <title>Sequencing the genomes of 1000 actinobacteria strains.</title>
        <authorList>
            <person name="Klenk H.-P."/>
        </authorList>
    </citation>
    <scope>NUCLEOTIDE SEQUENCE [LARGE SCALE GENOMIC DNA]</scope>
    <source>
        <strain evidence="3 4">DSM 26341</strain>
    </source>
</reference>
<dbReference type="SMART" id="SM00507">
    <property type="entry name" value="HNHc"/>
    <property type="match status" value="1"/>
</dbReference>
<protein>
    <recommendedName>
        <fullName evidence="2">HNH nuclease domain-containing protein</fullName>
    </recommendedName>
</protein>
<organism evidence="3 4">
    <name type="scientific">Spelaeicoccus albus</name>
    <dbReference type="NCBI Taxonomy" id="1280376"/>
    <lineage>
        <taxon>Bacteria</taxon>
        <taxon>Bacillati</taxon>
        <taxon>Actinomycetota</taxon>
        <taxon>Actinomycetes</taxon>
        <taxon>Micrococcales</taxon>
        <taxon>Brevibacteriaceae</taxon>
        <taxon>Spelaeicoccus</taxon>
    </lineage>
</organism>
<dbReference type="EMBL" id="JACBZP010000001">
    <property type="protein sequence ID" value="NYI67382.1"/>
    <property type="molecule type" value="Genomic_DNA"/>
</dbReference>
<accession>A0A7Z0AAP4</accession>
<dbReference type="Pfam" id="PF02720">
    <property type="entry name" value="DUF222"/>
    <property type="match status" value="1"/>
</dbReference>
<evidence type="ECO:0000313" key="4">
    <source>
        <dbReference type="Proteomes" id="UP000539111"/>
    </source>
</evidence>
<dbReference type="Gene3D" id="1.10.30.50">
    <property type="match status" value="1"/>
</dbReference>
<feature type="region of interest" description="Disordered" evidence="1">
    <location>
        <begin position="1"/>
        <end position="28"/>
    </location>
</feature>
<dbReference type="AlphaFoldDB" id="A0A7Z0AAP4"/>
<name>A0A7Z0AAP4_9MICO</name>
<comment type="caution">
    <text evidence="3">The sequence shown here is derived from an EMBL/GenBank/DDBJ whole genome shotgun (WGS) entry which is preliminary data.</text>
</comment>
<dbReference type="CDD" id="cd00085">
    <property type="entry name" value="HNHc"/>
    <property type="match status" value="1"/>
</dbReference>
<evidence type="ECO:0000313" key="3">
    <source>
        <dbReference type="EMBL" id="NYI67382.1"/>
    </source>
</evidence>
<dbReference type="InterPro" id="IPR003870">
    <property type="entry name" value="DUF222"/>
</dbReference>
<feature type="compositionally biased region" description="Low complexity" evidence="1">
    <location>
        <begin position="1"/>
        <end position="18"/>
    </location>
</feature>
<gene>
    <name evidence="3" type="ORF">BJY26_001688</name>
</gene>
<keyword evidence="4" id="KW-1185">Reference proteome</keyword>